<dbReference type="InterPro" id="IPR056798">
    <property type="entry name" value="ADH_Fe_C"/>
</dbReference>
<reference evidence="4 5" key="1">
    <citation type="submission" date="2020-08" db="EMBL/GenBank/DDBJ databases">
        <title>Genome public.</title>
        <authorList>
            <person name="Liu C."/>
            <person name="Sun Q."/>
        </authorList>
    </citation>
    <scope>NUCLEOTIDE SEQUENCE [LARGE SCALE GENOMIC DNA]</scope>
    <source>
        <strain evidence="4 5">New-7</strain>
    </source>
</reference>
<dbReference type="Pfam" id="PF25137">
    <property type="entry name" value="ADH_Fe_C"/>
    <property type="match status" value="1"/>
</dbReference>
<feature type="domain" description="Fe-containing alcohol dehydrogenase-like C-terminal" evidence="3">
    <location>
        <begin position="191"/>
        <end position="391"/>
    </location>
</feature>
<dbReference type="CDD" id="cd08187">
    <property type="entry name" value="BDH"/>
    <property type="match status" value="1"/>
</dbReference>
<dbReference type="Pfam" id="PF00465">
    <property type="entry name" value="Fe-ADH"/>
    <property type="match status" value="1"/>
</dbReference>
<dbReference type="InterPro" id="IPR018211">
    <property type="entry name" value="ADH_Fe_CS"/>
</dbReference>
<dbReference type="PANTHER" id="PTHR43633">
    <property type="entry name" value="ALCOHOL DEHYDROGENASE YQHD"/>
    <property type="match status" value="1"/>
</dbReference>
<organism evidence="4 5">
    <name type="scientific">Alistipes hominis</name>
    <dbReference type="NCBI Taxonomy" id="2763015"/>
    <lineage>
        <taxon>Bacteria</taxon>
        <taxon>Pseudomonadati</taxon>
        <taxon>Bacteroidota</taxon>
        <taxon>Bacteroidia</taxon>
        <taxon>Bacteroidales</taxon>
        <taxon>Rikenellaceae</taxon>
        <taxon>Alistipes</taxon>
    </lineage>
</organism>
<keyword evidence="5" id="KW-1185">Reference proteome</keyword>
<dbReference type="InterPro" id="IPR001670">
    <property type="entry name" value="ADH_Fe/GldA"/>
</dbReference>
<feature type="domain" description="Alcohol dehydrogenase iron-type/glycerol dehydrogenase GldA" evidence="2">
    <location>
        <begin position="9"/>
        <end position="178"/>
    </location>
</feature>
<dbReference type="Gene3D" id="3.40.50.1970">
    <property type="match status" value="1"/>
</dbReference>
<dbReference type="Gene3D" id="1.20.1090.10">
    <property type="entry name" value="Dehydroquinate synthase-like - alpha domain"/>
    <property type="match status" value="1"/>
</dbReference>
<sequence length="392" mass="43930">MINFEYYNPAKIIFGKGVENGVGREVAKYGKRVLLHYGGGSIKRNGLYDRVVTSLKAEGLYVAELGGVQPNPRLSLVRKGVEICRENRIDFILAVGGGSTIDSSKAIAAAMRCKDDIWDYYLYDDKPIEGALPVGVVLTIPAAGSESSDSSVITNEDGNYKRYIGGECLIPKFAFMNPEVTFTMPPHQIANGCSDIVAHLMERYFTRVKHVDFTDRLIEGAIRTILYHGPMALENPTDYDVRAEIMWAGTVAHNNLLNTGRIGDWASHDIEHELSAQYDIAHGAGLSIVFPAWMKYVYKTDIDKFVQFAVRVFDVSLAFDDPEKIVFEMIARLESWYRKMGLPTRLSDVGIGEEHLREMAEKCLAERDGRNGLGNFRALHVEDIYRIYKLAL</sequence>
<comment type="caution">
    <text evidence="4">The sequence shown here is derived from an EMBL/GenBank/DDBJ whole genome shotgun (WGS) entry which is preliminary data.</text>
</comment>
<name>A0ABR7CJ09_9BACT</name>
<dbReference type="PANTHER" id="PTHR43633:SF1">
    <property type="entry name" value="ALCOHOL DEHYDROGENASE YQHD"/>
    <property type="match status" value="1"/>
</dbReference>
<dbReference type="Proteomes" id="UP000636891">
    <property type="component" value="Unassembled WGS sequence"/>
</dbReference>
<dbReference type="SUPFAM" id="SSF56796">
    <property type="entry name" value="Dehydroquinate synthase-like"/>
    <property type="match status" value="1"/>
</dbReference>
<dbReference type="InterPro" id="IPR044731">
    <property type="entry name" value="BDH-like"/>
</dbReference>
<evidence type="ECO:0000313" key="4">
    <source>
        <dbReference type="EMBL" id="MBC5615644.1"/>
    </source>
</evidence>
<accession>A0ABR7CJ09</accession>
<gene>
    <name evidence="4" type="ORF">H8S08_01240</name>
</gene>
<dbReference type="RefSeq" id="WP_101570931.1">
    <property type="nucleotide sequence ID" value="NZ_JACOOK010000001.1"/>
</dbReference>
<dbReference type="PROSITE" id="PS00060">
    <property type="entry name" value="ADH_IRON_2"/>
    <property type="match status" value="1"/>
</dbReference>
<evidence type="ECO:0000259" key="3">
    <source>
        <dbReference type="Pfam" id="PF25137"/>
    </source>
</evidence>
<dbReference type="EMBL" id="JACOOK010000001">
    <property type="protein sequence ID" value="MBC5615644.1"/>
    <property type="molecule type" value="Genomic_DNA"/>
</dbReference>
<keyword evidence="1" id="KW-0560">Oxidoreductase</keyword>
<evidence type="ECO:0000256" key="1">
    <source>
        <dbReference type="ARBA" id="ARBA00023002"/>
    </source>
</evidence>
<proteinExistence type="predicted"/>
<evidence type="ECO:0000259" key="2">
    <source>
        <dbReference type="Pfam" id="PF00465"/>
    </source>
</evidence>
<protein>
    <submittedName>
        <fullName evidence="4">Iron-containing alcohol dehydrogenase</fullName>
    </submittedName>
</protein>
<evidence type="ECO:0000313" key="5">
    <source>
        <dbReference type="Proteomes" id="UP000636891"/>
    </source>
</evidence>